<reference evidence="2" key="1">
    <citation type="submission" date="2022-01" db="EMBL/GenBank/DDBJ databases">
        <authorList>
            <person name="Jo J.-H."/>
            <person name="Im W.-T."/>
        </authorList>
    </citation>
    <scope>NUCLEOTIDE SEQUENCE</scope>
    <source>
        <strain evidence="2">XY25</strain>
    </source>
</reference>
<evidence type="ECO:0008006" key="4">
    <source>
        <dbReference type="Google" id="ProtNLM"/>
    </source>
</evidence>
<organism evidence="2 3">
    <name type="scientific">Dechloromonas hankyongensis</name>
    <dbReference type="NCBI Taxonomy" id="2908002"/>
    <lineage>
        <taxon>Bacteria</taxon>
        <taxon>Pseudomonadati</taxon>
        <taxon>Pseudomonadota</taxon>
        <taxon>Betaproteobacteria</taxon>
        <taxon>Rhodocyclales</taxon>
        <taxon>Azonexaceae</taxon>
        <taxon>Dechloromonas</taxon>
    </lineage>
</organism>
<accession>A0ABS9K049</accession>
<evidence type="ECO:0000313" key="2">
    <source>
        <dbReference type="EMBL" id="MCG2576518.1"/>
    </source>
</evidence>
<gene>
    <name evidence="2" type="ORF">LZ012_05860</name>
</gene>
<protein>
    <recommendedName>
        <fullName evidence="4">DUF2909 domain-containing protein</fullName>
    </recommendedName>
</protein>
<evidence type="ECO:0000256" key="1">
    <source>
        <dbReference type="SAM" id="Phobius"/>
    </source>
</evidence>
<dbReference type="RefSeq" id="WP_275708537.1">
    <property type="nucleotide sequence ID" value="NZ_JAKLTN010000001.1"/>
</dbReference>
<dbReference type="EMBL" id="JAKLTN010000001">
    <property type="protein sequence ID" value="MCG2576518.1"/>
    <property type="molecule type" value="Genomic_DNA"/>
</dbReference>
<keyword evidence="1" id="KW-0472">Membrane</keyword>
<name>A0ABS9K049_9RHOO</name>
<dbReference type="Proteomes" id="UP001165384">
    <property type="component" value="Unassembled WGS sequence"/>
</dbReference>
<keyword evidence="1" id="KW-1133">Transmembrane helix</keyword>
<comment type="caution">
    <text evidence="2">The sequence shown here is derived from an EMBL/GenBank/DDBJ whole genome shotgun (WGS) entry which is preliminary data.</text>
</comment>
<keyword evidence="3" id="KW-1185">Reference proteome</keyword>
<sequence>MWLLRLLAVMVVIAIGTGLVVYAFTGNRNYLAFSWRLFRYAVVFALLIFALMFVERLAIIPF</sequence>
<evidence type="ECO:0000313" key="3">
    <source>
        <dbReference type="Proteomes" id="UP001165384"/>
    </source>
</evidence>
<feature type="transmembrane region" description="Helical" evidence="1">
    <location>
        <begin position="37"/>
        <end position="59"/>
    </location>
</feature>
<proteinExistence type="predicted"/>
<keyword evidence="1" id="KW-0812">Transmembrane</keyword>
<feature type="transmembrane region" description="Helical" evidence="1">
    <location>
        <begin position="6"/>
        <end position="25"/>
    </location>
</feature>